<name>A0A0F9R717_9ZZZZ</name>
<protein>
    <submittedName>
        <fullName evidence="1">Uncharacterized protein</fullName>
    </submittedName>
</protein>
<reference evidence="1" key="1">
    <citation type="journal article" date="2015" name="Nature">
        <title>Complex archaea that bridge the gap between prokaryotes and eukaryotes.</title>
        <authorList>
            <person name="Spang A."/>
            <person name="Saw J.H."/>
            <person name="Jorgensen S.L."/>
            <person name="Zaremba-Niedzwiedzka K."/>
            <person name="Martijn J."/>
            <person name="Lind A.E."/>
            <person name="van Eijk R."/>
            <person name="Schleper C."/>
            <person name="Guy L."/>
            <person name="Ettema T.J."/>
        </authorList>
    </citation>
    <scope>NUCLEOTIDE SEQUENCE</scope>
</reference>
<gene>
    <name evidence="1" type="ORF">LCGC14_0928900</name>
</gene>
<evidence type="ECO:0000313" key="1">
    <source>
        <dbReference type="EMBL" id="KKN21096.1"/>
    </source>
</evidence>
<proteinExistence type="predicted"/>
<organism evidence="1">
    <name type="scientific">marine sediment metagenome</name>
    <dbReference type="NCBI Taxonomy" id="412755"/>
    <lineage>
        <taxon>unclassified sequences</taxon>
        <taxon>metagenomes</taxon>
        <taxon>ecological metagenomes</taxon>
    </lineage>
</organism>
<accession>A0A0F9R717</accession>
<dbReference type="EMBL" id="LAZR01003180">
    <property type="protein sequence ID" value="KKN21096.1"/>
    <property type="molecule type" value="Genomic_DNA"/>
</dbReference>
<dbReference type="AlphaFoldDB" id="A0A0F9R717"/>
<comment type="caution">
    <text evidence="1">The sequence shown here is derived from an EMBL/GenBank/DDBJ whole genome shotgun (WGS) entry which is preliminary data.</text>
</comment>
<sequence>MGGFFEQLSGAAGLRAEGKSAQNIANFNAAVAEQEAEALRARAGFAQKRQAKRGAEITSALTAKIGAAGGIGSPVALDLAAEQAAELELENLLIGFEGEVAAGQAESQAELDRLTGRISRQRGKSAARAANVQFGLQLATAGAGAGLFKGAKGTVAPAGTFKATTGMSQTQFGRKFLTGF</sequence>